<comment type="caution">
    <text evidence="1">The sequence shown here is derived from an EMBL/GenBank/DDBJ whole genome shotgun (WGS) entry which is preliminary data.</text>
</comment>
<evidence type="ECO:0000313" key="1">
    <source>
        <dbReference type="EMBL" id="KRZ18388.1"/>
    </source>
</evidence>
<dbReference type="AlphaFoldDB" id="A0A0V1I7I8"/>
<evidence type="ECO:0000313" key="2">
    <source>
        <dbReference type="Proteomes" id="UP000055024"/>
    </source>
</evidence>
<keyword evidence="2" id="KW-1185">Reference proteome</keyword>
<name>A0A0V1I7I8_9BILA</name>
<dbReference type="Proteomes" id="UP000055024">
    <property type="component" value="Unassembled WGS sequence"/>
</dbReference>
<sequence length="100" mass="10843">MGTAFSAGPGAGSLATQSSFLSFIRGGAGLVIAAGTVVMEFDCQRRNVASSCGRYFCGAVTTLTPSPWWSFYKPIKISQQIFRSLVQRIFCNIFTAFQQK</sequence>
<proteinExistence type="predicted"/>
<dbReference type="EMBL" id="JYDP01000003">
    <property type="protein sequence ID" value="KRZ18388.1"/>
    <property type="molecule type" value="Genomic_DNA"/>
</dbReference>
<organism evidence="1 2">
    <name type="scientific">Trichinella zimbabwensis</name>
    <dbReference type="NCBI Taxonomy" id="268475"/>
    <lineage>
        <taxon>Eukaryota</taxon>
        <taxon>Metazoa</taxon>
        <taxon>Ecdysozoa</taxon>
        <taxon>Nematoda</taxon>
        <taxon>Enoplea</taxon>
        <taxon>Dorylaimia</taxon>
        <taxon>Trichinellida</taxon>
        <taxon>Trichinellidae</taxon>
        <taxon>Trichinella</taxon>
    </lineage>
</organism>
<gene>
    <name evidence="1" type="ORF">T11_5054</name>
</gene>
<protein>
    <submittedName>
        <fullName evidence="1">Uncharacterized protein</fullName>
    </submittedName>
</protein>
<accession>A0A0V1I7I8</accession>
<reference evidence="1 2" key="1">
    <citation type="submission" date="2015-01" db="EMBL/GenBank/DDBJ databases">
        <title>Evolution of Trichinella species and genotypes.</title>
        <authorList>
            <person name="Korhonen P.K."/>
            <person name="Edoardo P."/>
            <person name="Giuseppe L.R."/>
            <person name="Gasser R.B."/>
        </authorList>
    </citation>
    <scope>NUCLEOTIDE SEQUENCE [LARGE SCALE GENOMIC DNA]</scope>
    <source>
        <strain evidence="1">ISS1029</strain>
    </source>
</reference>